<accession>A0A2Z6N2B6</accession>
<dbReference type="GO" id="GO:0003677">
    <property type="term" value="F:DNA binding"/>
    <property type="evidence" value="ECO:0007669"/>
    <property type="project" value="UniProtKB-KW"/>
</dbReference>
<evidence type="ECO:0000259" key="7">
    <source>
        <dbReference type="PROSITE" id="PS50090"/>
    </source>
</evidence>
<evidence type="ECO:0000256" key="5">
    <source>
        <dbReference type="ARBA" id="ARBA00023242"/>
    </source>
</evidence>
<feature type="domain" description="Myb-like" evidence="7">
    <location>
        <begin position="267"/>
        <end position="325"/>
    </location>
</feature>
<keyword evidence="4" id="KW-0804">Transcription</keyword>
<dbReference type="InterPro" id="IPR044822">
    <property type="entry name" value="Myb_DNA-bind_4"/>
</dbReference>
<dbReference type="Gene3D" id="1.10.10.60">
    <property type="entry name" value="Homeodomain-like"/>
    <property type="match status" value="1"/>
</dbReference>
<comment type="subcellular location">
    <subcellularLocation>
        <location evidence="1">Nucleus</location>
    </subcellularLocation>
</comment>
<dbReference type="Proteomes" id="UP000242715">
    <property type="component" value="Unassembled WGS sequence"/>
</dbReference>
<dbReference type="GO" id="GO:0005634">
    <property type="term" value="C:nucleus"/>
    <property type="evidence" value="ECO:0007669"/>
    <property type="project" value="UniProtKB-SubCell"/>
</dbReference>
<dbReference type="FunFam" id="1.10.10.60:FF:000092">
    <property type="entry name" value="Trihelix transcription factor GT-2"/>
    <property type="match status" value="1"/>
</dbReference>
<dbReference type="OrthoDB" id="691673at2759"/>
<dbReference type="PANTHER" id="PTHR21654">
    <property type="entry name" value="FI21293P1"/>
    <property type="match status" value="1"/>
</dbReference>
<dbReference type="GO" id="GO:0006355">
    <property type="term" value="P:regulation of DNA-templated transcription"/>
    <property type="evidence" value="ECO:0007669"/>
    <property type="project" value="UniProtKB-ARBA"/>
</dbReference>
<organism evidence="8 9">
    <name type="scientific">Trifolium subterraneum</name>
    <name type="common">Subterranean clover</name>
    <dbReference type="NCBI Taxonomy" id="3900"/>
    <lineage>
        <taxon>Eukaryota</taxon>
        <taxon>Viridiplantae</taxon>
        <taxon>Streptophyta</taxon>
        <taxon>Embryophyta</taxon>
        <taxon>Tracheophyta</taxon>
        <taxon>Spermatophyta</taxon>
        <taxon>Magnoliopsida</taxon>
        <taxon>eudicotyledons</taxon>
        <taxon>Gunneridae</taxon>
        <taxon>Pentapetalae</taxon>
        <taxon>rosids</taxon>
        <taxon>fabids</taxon>
        <taxon>Fabales</taxon>
        <taxon>Fabaceae</taxon>
        <taxon>Papilionoideae</taxon>
        <taxon>50 kb inversion clade</taxon>
        <taxon>NPAAA clade</taxon>
        <taxon>Hologalegina</taxon>
        <taxon>IRL clade</taxon>
        <taxon>Trifolieae</taxon>
        <taxon>Trifolium</taxon>
    </lineage>
</organism>
<feature type="compositionally biased region" description="Acidic residues" evidence="6">
    <location>
        <begin position="88"/>
        <end position="98"/>
    </location>
</feature>
<dbReference type="EMBL" id="DF973740">
    <property type="protein sequence ID" value="GAU38984.1"/>
    <property type="molecule type" value="Genomic_DNA"/>
</dbReference>
<evidence type="ECO:0000256" key="6">
    <source>
        <dbReference type="SAM" id="MobiDB-lite"/>
    </source>
</evidence>
<dbReference type="CDD" id="cd12203">
    <property type="entry name" value="GT1"/>
    <property type="match status" value="1"/>
</dbReference>
<evidence type="ECO:0000313" key="9">
    <source>
        <dbReference type="Proteomes" id="UP000242715"/>
    </source>
</evidence>
<dbReference type="SMART" id="SM00717">
    <property type="entry name" value="SANT"/>
    <property type="match status" value="1"/>
</dbReference>
<evidence type="ECO:0000256" key="3">
    <source>
        <dbReference type="ARBA" id="ARBA00023125"/>
    </source>
</evidence>
<dbReference type="Pfam" id="PF13837">
    <property type="entry name" value="Myb_DNA-bind_4"/>
    <property type="match status" value="1"/>
</dbReference>
<evidence type="ECO:0000256" key="4">
    <source>
        <dbReference type="ARBA" id="ARBA00023163"/>
    </source>
</evidence>
<keyword evidence="3" id="KW-0238">DNA-binding</keyword>
<feature type="compositionally biased region" description="Polar residues" evidence="6">
    <location>
        <begin position="49"/>
        <end position="76"/>
    </location>
</feature>
<gene>
    <name evidence="8" type="ORF">TSUD_378600</name>
</gene>
<name>A0A2Z6N2B6_TRISU</name>
<evidence type="ECO:0000256" key="2">
    <source>
        <dbReference type="ARBA" id="ARBA00023015"/>
    </source>
</evidence>
<feature type="region of interest" description="Disordered" evidence="6">
    <location>
        <begin position="31"/>
        <end position="118"/>
    </location>
</feature>
<dbReference type="PANTHER" id="PTHR21654:SF7">
    <property type="entry name" value="HOMEODOMAIN-LIKE SUPERFAMILY PROTEIN"/>
    <property type="match status" value="1"/>
</dbReference>
<dbReference type="AlphaFoldDB" id="A0A2Z6N2B6"/>
<dbReference type="PROSITE" id="PS50090">
    <property type="entry name" value="MYB_LIKE"/>
    <property type="match status" value="1"/>
</dbReference>
<evidence type="ECO:0000313" key="8">
    <source>
        <dbReference type="EMBL" id="GAU38984.1"/>
    </source>
</evidence>
<protein>
    <recommendedName>
        <fullName evidence="7">Myb-like domain-containing protein</fullName>
    </recommendedName>
</protein>
<sequence>MDLFAAEHVAPFPDSGDLLFAAGLLSTHHNPQKLRPIRSLPPPPGYLVDSQSSPNPHPPETSTKPQDPSESGSGHSQLPPGHEPGSSLDDDDDDDDVENSSASTKEFGSRKKRKRTERKLEDFVSNLVKRVMEKQEQMHNELMEMIDKKEKERIQREEAWRLEEMERIKKDEEARAAERSRSLALISYIQKLLRHEIQIPQQEEESQKLLSHAIQIFQAAEGSGKREEGDVELSNNKRDFNGNLSNNRWPVVVNNNKRDFNGDPCSNRWPDVEVQALIAVRTALEHKFGHMGSKGSIWEEISDAMRDRGYNRSAKKCKEKWENINKYYKRTMGSGKKRPLNSKTCLYFDELDNLYRNGSSNSLGNALTITNNVSISEENLYRNESSNSLGNALAITNNVSISEEKEPGEI</sequence>
<dbReference type="InterPro" id="IPR001005">
    <property type="entry name" value="SANT/Myb"/>
</dbReference>
<keyword evidence="2" id="KW-0805">Transcription regulation</keyword>
<keyword evidence="9" id="KW-1185">Reference proteome</keyword>
<keyword evidence="5" id="KW-0539">Nucleus</keyword>
<evidence type="ECO:0000256" key="1">
    <source>
        <dbReference type="ARBA" id="ARBA00004123"/>
    </source>
</evidence>
<proteinExistence type="predicted"/>
<reference evidence="9" key="1">
    <citation type="journal article" date="2017" name="Front. Plant Sci.">
        <title>Climate Clever Clovers: New Paradigm to Reduce the Environmental Footprint of Ruminants by Breeding Low Methanogenic Forages Utilizing Haplotype Variation.</title>
        <authorList>
            <person name="Kaur P."/>
            <person name="Appels R."/>
            <person name="Bayer P.E."/>
            <person name="Keeble-Gagnere G."/>
            <person name="Wang J."/>
            <person name="Hirakawa H."/>
            <person name="Shirasawa K."/>
            <person name="Vercoe P."/>
            <person name="Stefanova K."/>
            <person name="Durmic Z."/>
            <person name="Nichols P."/>
            <person name="Revell C."/>
            <person name="Isobe S.N."/>
            <person name="Edwards D."/>
            <person name="Erskine W."/>
        </authorList>
    </citation>
    <scope>NUCLEOTIDE SEQUENCE [LARGE SCALE GENOMIC DNA]</scope>
    <source>
        <strain evidence="9">cv. Daliak</strain>
    </source>
</reference>